<keyword evidence="3" id="KW-1185">Reference proteome</keyword>
<organism evidence="2 3">
    <name type="scientific">Hohenbuehelia grisea</name>
    <dbReference type="NCBI Taxonomy" id="104357"/>
    <lineage>
        <taxon>Eukaryota</taxon>
        <taxon>Fungi</taxon>
        <taxon>Dikarya</taxon>
        <taxon>Basidiomycota</taxon>
        <taxon>Agaricomycotina</taxon>
        <taxon>Agaricomycetes</taxon>
        <taxon>Agaricomycetidae</taxon>
        <taxon>Agaricales</taxon>
        <taxon>Pleurotineae</taxon>
        <taxon>Pleurotaceae</taxon>
        <taxon>Hohenbuehelia</taxon>
    </lineage>
</organism>
<feature type="compositionally biased region" description="Basic and acidic residues" evidence="1">
    <location>
        <begin position="267"/>
        <end position="280"/>
    </location>
</feature>
<gene>
    <name evidence="2" type="ORF">HGRIS_008952</name>
</gene>
<feature type="compositionally biased region" description="Pro residues" evidence="1">
    <location>
        <begin position="804"/>
        <end position="814"/>
    </location>
</feature>
<accession>A0ABR3J032</accession>
<protein>
    <submittedName>
        <fullName evidence="2">Uncharacterized protein</fullName>
    </submittedName>
</protein>
<dbReference type="Proteomes" id="UP001556367">
    <property type="component" value="Unassembled WGS sequence"/>
</dbReference>
<name>A0ABR3J032_9AGAR</name>
<sequence>MTTLLESCCKKLLHAAPPIAAAEHLTPSDDSDVEIVEGPICGDIEEPPTALRAPRYVNRGAVPDVDVASAPPENDHDLAFDNEADLEDDGVEVDPPAGRLASRRRAFQPARRLATPDANYGVASDDAADVMDDKAQSVDDALIASDPDRDNRSVDEGESEYVEEDDCEVRTPVGTPYASDGNVRDDDIDDTDQQFGGLVYPTDHVYYEDVIALGRDVSQDENPFVCASSKVQVHGDGDGAIDRSSATSAAPPTGTHVYLKPLGASQWERRQDADKHHEQQARSPGSKAVADLRRKREYNTAYSYDLQDPVLRSDYRQADAPLRRNVETLYWAAAPDMPVPDPRSFIWFLSMVAGARPEVVRALRAGTQFLQSGFYVNPSRIDVSNLSIPNGGNGTVRIANPAKAGLPKEGAPYNACLVTIGIVKKDELDGSHASGIPGEGVSHQKRITIHPLSQEWQLAVSCLGEVVHSDKLYGYFGESDVIIVSRKSTYKGKGNSTAPGPVTPGRWALFGSAPKPVDNPPPLIRGPPDALLYTDDVPVYDATGNPRASPPLPYFLFKHNHFCRLHEYPLYRKGRSVEIPPYDDTKKNLVTNEDITSFSIVAVGYTSQIWSKNFGNKDKKDANTGDGRPNANLYVQWVIVFAHQVINGVPPVVSQEGDFEREDDPWPLKAETLKRISLAAAARAESLAAATSPSGPKRLQPPNAKLRPAASQTPQAHPQPSLSPSTPTPSTPSRRRNPQAVPSKAPTPSSSKPAAGVGTRTASGNAPQASSSSRPSSSRAAARGPDTPSPTKSSRLSSSHGPTIPTPVRRPPSPIVWDKTEPPSPVWDLSD</sequence>
<feature type="region of interest" description="Disordered" evidence="1">
    <location>
        <begin position="238"/>
        <end position="292"/>
    </location>
</feature>
<feature type="compositionally biased region" description="Low complexity" evidence="1">
    <location>
        <begin position="740"/>
        <end position="755"/>
    </location>
</feature>
<feature type="compositionally biased region" description="Basic and acidic residues" evidence="1">
    <location>
        <begin position="146"/>
        <end position="155"/>
    </location>
</feature>
<feature type="compositionally biased region" description="Acidic residues" evidence="1">
    <location>
        <begin position="156"/>
        <end position="167"/>
    </location>
</feature>
<evidence type="ECO:0000313" key="2">
    <source>
        <dbReference type="EMBL" id="KAL0948827.1"/>
    </source>
</evidence>
<proteinExistence type="predicted"/>
<feature type="compositionally biased region" description="Low complexity" evidence="1">
    <location>
        <begin position="766"/>
        <end position="799"/>
    </location>
</feature>
<feature type="region of interest" description="Disordered" evidence="1">
    <location>
        <begin position="687"/>
        <end position="831"/>
    </location>
</feature>
<comment type="caution">
    <text evidence="2">The sequence shown here is derived from an EMBL/GenBank/DDBJ whole genome shotgun (WGS) entry which is preliminary data.</text>
</comment>
<evidence type="ECO:0000313" key="3">
    <source>
        <dbReference type="Proteomes" id="UP001556367"/>
    </source>
</evidence>
<feature type="region of interest" description="Disordered" evidence="1">
    <location>
        <begin position="140"/>
        <end position="187"/>
    </location>
</feature>
<reference evidence="3" key="1">
    <citation type="submission" date="2024-06" db="EMBL/GenBank/DDBJ databases">
        <title>Multi-omics analyses provide insights into the biosynthesis of the anticancer antibiotic pleurotin in Hohenbuehelia grisea.</title>
        <authorList>
            <person name="Weaver J.A."/>
            <person name="Alberti F."/>
        </authorList>
    </citation>
    <scope>NUCLEOTIDE SEQUENCE [LARGE SCALE GENOMIC DNA]</scope>
    <source>
        <strain evidence="3">T-177</strain>
    </source>
</reference>
<dbReference type="EMBL" id="JASNQZ010000012">
    <property type="protein sequence ID" value="KAL0948827.1"/>
    <property type="molecule type" value="Genomic_DNA"/>
</dbReference>
<evidence type="ECO:0000256" key="1">
    <source>
        <dbReference type="SAM" id="MobiDB-lite"/>
    </source>
</evidence>